<gene>
    <name evidence="9" type="primary">LOC117208064</name>
</gene>
<evidence type="ECO:0000256" key="2">
    <source>
        <dbReference type="ARBA" id="ARBA00022692"/>
    </source>
</evidence>
<comment type="similarity">
    <text evidence="1 7">Belongs to the MICOS complex subunit Mic60 family.</text>
</comment>
<evidence type="ECO:0000256" key="4">
    <source>
        <dbReference type="ARBA" id="ARBA00022989"/>
    </source>
</evidence>
<comment type="subunit">
    <text evidence="7">Component of the mitochondrial contact site and cristae organizing system (MICOS) complex.</text>
</comment>
<accession>A0A6P8M219</accession>
<dbReference type="CTD" id="42587"/>
<evidence type="ECO:0000256" key="7">
    <source>
        <dbReference type="RuleBase" id="RU363000"/>
    </source>
</evidence>
<dbReference type="PANTHER" id="PTHR15415">
    <property type="entry name" value="MITOFILIN"/>
    <property type="match status" value="1"/>
</dbReference>
<evidence type="ECO:0000256" key="1">
    <source>
        <dbReference type="ARBA" id="ARBA00010877"/>
    </source>
</evidence>
<name>A0A6P8M219_9HYME</name>
<dbReference type="KEGG" id="bbif:117208064"/>
<dbReference type="InterPro" id="IPR019133">
    <property type="entry name" value="MIC60"/>
</dbReference>
<dbReference type="GO" id="GO:0042407">
    <property type="term" value="P:cristae formation"/>
    <property type="evidence" value="ECO:0007669"/>
    <property type="project" value="TreeGrafter"/>
</dbReference>
<organism evidence="8 9">
    <name type="scientific">Bombus bifarius</name>
    <dbReference type="NCBI Taxonomy" id="103933"/>
    <lineage>
        <taxon>Eukaryota</taxon>
        <taxon>Metazoa</taxon>
        <taxon>Ecdysozoa</taxon>
        <taxon>Arthropoda</taxon>
        <taxon>Hexapoda</taxon>
        <taxon>Insecta</taxon>
        <taxon>Pterygota</taxon>
        <taxon>Neoptera</taxon>
        <taxon>Endopterygota</taxon>
        <taxon>Hymenoptera</taxon>
        <taxon>Apocrita</taxon>
        <taxon>Aculeata</taxon>
        <taxon>Apoidea</taxon>
        <taxon>Anthophila</taxon>
        <taxon>Apidae</taxon>
        <taxon>Bombus</taxon>
        <taxon>Pyrobombus</taxon>
    </lineage>
</organism>
<keyword evidence="6" id="KW-0472">Membrane</keyword>
<evidence type="ECO:0000256" key="5">
    <source>
        <dbReference type="ARBA" id="ARBA00023128"/>
    </source>
</evidence>
<dbReference type="Pfam" id="PF09731">
    <property type="entry name" value="Mitofilin"/>
    <property type="match status" value="1"/>
</dbReference>
<dbReference type="Proteomes" id="UP000515164">
    <property type="component" value="Unplaced"/>
</dbReference>
<dbReference type="RefSeq" id="XP_033304784.1">
    <property type="nucleotide sequence ID" value="XM_033448893.1"/>
</dbReference>
<keyword evidence="8" id="KW-1185">Reference proteome</keyword>
<dbReference type="GO" id="GO:0061617">
    <property type="term" value="C:MICOS complex"/>
    <property type="evidence" value="ECO:0007669"/>
    <property type="project" value="TreeGrafter"/>
</dbReference>
<keyword evidence="4" id="KW-1133">Transmembrane helix</keyword>
<comment type="subcellular location">
    <subcellularLocation>
        <location evidence="7">Mitochondrion inner membrane</location>
        <topology evidence="7">Single-pass membrane protein</topology>
    </subcellularLocation>
</comment>
<reference evidence="9" key="1">
    <citation type="submission" date="2025-08" db="UniProtKB">
        <authorList>
            <consortium name="RefSeq"/>
        </authorList>
    </citation>
    <scope>IDENTIFICATION</scope>
    <source>
        <tissue evidence="9">Muscle</tissue>
    </source>
</reference>
<keyword evidence="5 7" id="KW-0496">Mitochondrion</keyword>
<evidence type="ECO:0000256" key="3">
    <source>
        <dbReference type="ARBA" id="ARBA00022792"/>
    </source>
</evidence>
<sequence>MFRIGLKFPCNGLNRVRKVKKHGSSRLYLTTRCYETRARVKYDPEYRFSKDVELVSRISGHRYSTDATKRYSSEKSRGSRTLLTLTAVAIGASGVLFYAKHNPEFRANLESWVPGTDKTIQIIFQEESSYFEFIRTFFESLKQTLLSAIFGGESQKESGQKRLDCANLEDYIPPKPVFVPLIDKKEPPNNDPYTEIRLSKEKGEEIEIVAEKPQPPAKDVSEELMPVNLVELETSAGETASKAIAAYQTAACAIQDYNQDVIKVVESVNATVGSSVWNRLKDATEKRREAIKEAEDHANQALDSLKKMYNLIDDPKFEAPSHMKTAARRNIKKILDDVDEAKKKYEMEVQSSNMAERYWKQVRTARENLNEELQILFPDINIHEKKLAIDEDAFDLFVLHMYNKVNGLQKELEKMRTVNESKLKAALKSSGDVATQERLDALVCLELDKEKQILQDEFNKKLLEEQKRFEDEIRRQLKLQGQVHTDHIQDALAIKEQEADRKLKRALSEQTEKDSLKYKSQLAAIVGRLRGLEAALKARMEEERGASNAQILWSACQALARAVKSAPAGVPVEEVIRPLEPEIKAVTKAAPKEDPLVQAAIQGIPEEAAKRGVFPEDVLRARFLKVEEVARRLAMVPEEGAALPVYFLSYLQSYLMIKNANPIPQSEIEDKPIDASNLNTFEILHRARYWLDRGDFKMTLRYMNLLKGASRSIARDWMNETRILLETQQAVDTLLAYAGAIGLVFLGAGDSKCSSKPHLEKAVDRRRGRMLAWKRRQRRRRILARERRQRRRRILARERRQRRLRTRGWTYNSVQTAIDRILGWKLWEGGKKTSGISANAKRAKFQVSLQLDSSWNEKAGKTILLLQRDS</sequence>
<dbReference type="AlphaFoldDB" id="A0A6P8M219"/>
<evidence type="ECO:0000313" key="8">
    <source>
        <dbReference type="Proteomes" id="UP000515164"/>
    </source>
</evidence>
<evidence type="ECO:0000313" key="9">
    <source>
        <dbReference type="RefSeq" id="XP_033304784.1"/>
    </source>
</evidence>
<keyword evidence="3 7" id="KW-0999">Mitochondrion inner membrane</keyword>
<comment type="function">
    <text evidence="7">Component of the MICOS complex, a large protein complex of the mitochondrial inner membrane that plays crucial roles in the maintenance of crista junctions, inner membrane architecture, and formation of contact sites to the outer membrane.</text>
</comment>
<evidence type="ECO:0000256" key="6">
    <source>
        <dbReference type="ARBA" id="ARBA00023136"/>
    </source>
</evidence>
<dbReference type="GeneID" id="117208064"/>
<dbReference type="PANTHER" id="PTHR15415:SF7">
    <property type="entry name" value="MICOS COMPLEX SUBUNIT MIC60"/>
    <property type="match status" value="1"/>
</dbReference>
<keyword evidence="2 7" id="KW-0812">Transmembrane</keyword>
<protein>
    <recommendedName>
        <fullName evidence="7">MICOS complex subunit MIC60</fullName>
    </recommendedName>
    <alternativeName>
        <fullName evidence="7">Mitofilin</fullName>
    </alternativeName>
</protein>
<proteinExistence type="inferred from homology"/>